<sequence length="62" mass="6931">MEAVIEKECSALGGLFQTIISDMKVAPLLRQPPESSAQPHASGYENTLLRKHPRHLHRVHFG</sequence>
<keyword evidence="3" id="KW-1185">Reference proteome</keyword>
<gene>
    <name evidence="2" type="ORF">Anapl_09365</name>
</gene>
<name>R0L9E2_ANAPL</name>
<organism evidence="2 3">
    <name type="scientific">Anas platyrhynchos</name>
    <name type="common">Mallard</name>
    <name type="synonym">Anas boschas</name>
    <dbReference type="NCBI Taxonomy" id="8839"/>
    <lineage>
        <taxon>Eukaryota</taxon>
        <taxon>Metazoa</taxon>
        <taxon>Chordata</taxon>
        <taxon>Craniata</taxon>
        <taxon>Vertebrata</taxon>
        <taxon>Euteleostomi</taxon>
        <taxon>Archelosauria</taxon>
        <taxon>Archosauria</taxon>
        <taxon>Dinosauria</taxon>
        <taxon>Saurischia</taxon>
        <taxon>Theropoda</taxon>
        <taxon>Coelurosauria</taxon>
        <taxon>Aves</taxon>
        <taxon>Neognathae</taxon>
        <taxon>Galloanserae</taxon>
        <taxon>Anseriformes</taxon>
        <taxon>Anatidae</taxon>
        <taxon>Anatinae</taxon>
        <taxon>Anas</taxon>
    </lineage>
</organism>
<dbReference type="InterPro" id="IPR027267">
    <property type="entry name" value="AH/BAR_dom_sf"/>
</dbReference>
<protein>
    <submittedName>
        <fullName evidence="2">Metastasis suppressor protein 1</fullName>
    </submittedName>
</protein>
<dbReference type="EMBL" id="KB742977">
    <property type="protein sequence ID" value="EOB02264.1"/>
    <property type="molecule type" value="Genomic_DNA"/>
</dbReference>
<evidence type="ECO:0000313" key="3">
    <source>
        <dbReference type="Proteomes" id="UP000296049"/>
    </source>
</evidence>
<feature type="region of interest" description="Disordered" evidence="1">
    <location>
        <begin position="31"/>
        <end position="62"/>
    </location>
</feature>
<proteinExistence type="predicted"/>
<evidence type="ECO:0000256" key="1">
    <source>
        <dbReference type="SAM" id="MobiDB-lite"/>
    </source>
</evidence>
<dbReference type="Gene3D" id="1.20.1270.60">
    <property type="entry name" value="Arfaptin homology (AH) domain/BAR domain"/>
    <property type="match status" value="1"/>
</dbReference>
<reference evidence="3" key="1">
    <citation type="journal article" date="2013" name="Nat. Genet.">
        <title>The duck genome and transcriptome provide insight into an avian influenza virus reservoir species.</title>
        <authorList>
            <person name="Huang Y."/>
            <person name="Li Y."/>
            <person name="Burt D.W."/>
            <person name="Chen H."/>
            <person name="Zhang Y."/>
            <person name="Qian W."/>
            <person name="Kim H."/>
            <person name="Gan S."/>
            <person name="Zhao Y."/>
            <person name="Li J."/>
            <person name="Yi K."/>
            <person name="Feng H."/>
            <person name="Zhu P."/>
            <person name="Li B."/>
            <person name="Liu Q."/>
            <person name="Fairley S."/>
            <person name="Magor K.E."/>
            <person name="Du Z."/>
            <person name="Hu X."/>
            <person name="Goodman L."/>
            <person name="Tafer H."/>
            <person name="Vignal A."/>
            <person name="Lee T."/>
            <person name="Kim K.W."/>
            <person name="Sheng Z."/>
            <person name="An Y."/>
            <person name="Searle S."/>
            <person name="Herrero J."/>
            <person name="Groenen M.A."/>
            <person name="Crooijmans R.P."/>
            <person name="Faraut T."/>
            <person name="Cai Q."/>
            <person name="Webster R.G."/>
            <person name="Aldridge J.R."/>
            <person name="Warren W.C."/>
            <person name="Bartschat S."/>
            <person name="Kehr S."/>
            <person name="Marz M."/>
            <person name="Stadler P.F."/>
            <person name="Smith J."/>
            <person name="Kraus R.H."/>
            <person name="Zhao Y."/>
            <person name="Ren L."/>
            <person name="Fei J."/>
            <person name="Morisson M."/>
            <person name="Kaiser P."/>
            <person name="Griffin D.K."/>
            <person name="Rao M."/>
            <person name="Pitel F."/>
            <person name="Wang J."/>
            <person name="Li N."/>
        </authorList>
    </citation>
    <scope>NUCLEOTIDE SEQUENCE [LARGE SCALE GENOMIC DNA]</scope>
</reference>
<accession>R0L9E2</accession>
<dbReference type="AlphaFoldDB" id="R0L9E2"/>
<feature type="compositionally biased region" description="Basic residues" evidence="1">
    <location>
        <begin position="49"/>
        <end position="62"/>
    </location>
</feature>
<evidence type="ECO:0000313" key="2">
    <source>
        <dbReference type="EMBL" id="EOB02264.1"/>
    </source>
</evidence>
<dbReference type="Proteomes" id="UP000296049">
    <property type="component" value="Unassembled WGS sequence"/>
</dbReference>